<evidence type="ECO:0000256" key="1">
    <source>
        <dbReference type="ARBA" id="ARBA00022723"/>
    </source>
</evidence>
<protein>
    <recommendedName>
        <fullName evidence="6">RING-CH-type domain-containing protein</fullName>
    </recommendedName>
</protein>
<dbReference type="Proteomes" id="UP001291623">
    <property type="component" value="Unassembled WGS sequence"/>
</dbReference>
<keyword evidence="5" id="KW-0472">Membrane</keyword>
<comment type="caution">
    <text evidence="7">The sequence shown here is derived from an EMBL/GenBank/DDBJ whole genome shotgun (WGS) entry which is preliminary data.</text>
</comment>
<reference evidence="7" key="1">
    <citation type="submission" date="2023-12" db="EMBL/GenBank/DDBJ databases">
        <title>Genome assembly of Anisodus tanguticus.</title>
        <authorList>
            <person name="Wang Y.-J."/>
        </authorList>
    </citation>
    <scope>NUCLEOTIDE SEQUENCE</scope>
    <source>
        <strain evidence="7">KB-2021</strain>
        <tissue evidence="7">Leaf</tissue>
    </source>
</reference>
<keyword evidence="8" id="KW-1185">Reference proteome</keyword>
<dbReference type="PANTHER" id="PTHR46214">
    <property type="entry name" value="ZINC FINGER, RING-CH-TYPE"/>
    <property type="match status" value="1"/>
</dbReference>
<evidence type="ECO:0000256" key="3">
    <source>
        <dbReference type="ARBA" id="ARBA00022833"/>
    </source>
</evidence>
<accession>A0AAE1S788</accession>
<proteinExistence type="predicted"/>
<evidence type="ECO:0000256" key="5">
    <source>
        <dbReference type="SAM" id="Phobius"/>
    </source>
</evidence>
<dbReference type="Gene3D" id="3.30.40.10">
    <property type="entry name" value="Zinc/RING finger domain, C3HC4 (zinc finger)"/>
    <property type="match status" value="1"/>
</dbReference>
<keyword evidence="3" id="KW-0862">Zinc</keyword>
<evidence type="ECO:0000313" key="7">
    <source>
        <dbReference type="EMBL" id="KAK4363741.1"/>
    </source>
</evidence>
<dbReference type="InterPro" id="IPR011016">
    <property type="entry name" value="Znf_RING-CH"/>
</dbReference>
<feature type="compositionally biased region" description="Basic residues" evidence="4">
    <location>
        <begin position="22"/>
        <end position="33"/>
    </location>
</feature>
<keyword evidence="2" id="KW-0863">Zinc-finger</keyword>
<dbReference type="InterPro" id="IPR013083">
    <property type="entry name" value="Znf_RING/FYVE/PHD"/>
</dbReference>
<evidence type="ECO:0000256" key="2">
    <source>
        <dbReference type="ARBA" id="ARBA00022771"/>
    </source>
</evidence>
<sequence>MPNLGANNADIEANGSGWNSGSRRHRRRRRRRPSMVASSETTTTTDGSLHFTDSDSDSDSDQSWHSPLGSMDGISVNCEIDLESGELELMKLHNKEEMDCRICHLSLLKSGGISSVGDQFVQEHSVGMAIELGCSCKGDLGAAHKQCAETWFKTKGNTICEICGTIALNIAGEQTNEANNATVSTLATSTAPVPLSESQGFWHGRGVMNFLLASMVFAFVISWLFHFNILP</sequence>
<feature type="transmembrane region" description="Helical" evidence="5">
    <location>
        <begin position="206"/>
        <end position="225"/>
    </location>
</feature>
<dbReference type="PANTHER" id="PTHR46214:SF18">
    <property type="entry name" value="RING-CH-TYPE DOMAIN-CONTAINING PROTEIN"/>
    <property type="match status" value="1"/>
</dbReference>
<dbReference type="GO" id="GO:0008270">
    <property type="term" value="F:zinc ion binding"/>
    <property type="evidence" value="ECO:0007669"/>
    <property type="project" value="UniProtKB-KW"/>
</dbReference>
<feature type="compositionally biased region" description="Polar residues" evidence="4">
    <location>
        <begin position="36"/>
        <end position="47"/>
    </location>
</feature>
<dbReference type="SUPFAM" id="SSF57850">
    <property type="entry name" value="RING/U-box"/>
    <property type="match status" value="1"/>
</dbReference>
<organism evidence="7 8">
    <name type="scientific">Anisodus tanguticus</name>
    <dbReference type="NCBI Taxonomy" id="243964"/>
    <lineage>
        <taxon>Eukaryota</taxon>
        <taxon>Viridiplantae</taxon>
        <taxon>Streptophyta</taxon>
        <taxon>Embryophyta</taxon>
        <taxon>Tracheophyta</taxon>
        <taxon>Spermatophyta</taxon>
        <taxon>Magnoliopsida</taxon>
        <taxon>eudicotyledons</taxon>
        <taxon>Gunneridae</taxon>
        <taxon>Pentapetalae</taxon>
        <taxon>asterids</taxon>
        <taxon>lamiids</taxon>
        <taxon>Solanales</taxon>
        <taxon>Solanaceae</taxon>
        <taxon>Solanoideae</taxon>
        <taxon>Hyoscyameae</taxon>
        <taxon>Anisodus</taxon>
    </lineage>
</organism>
<keyword evidence="5" id="KW-1133">Transmembrane helix</keyword>
<name>A0AAE1S788_9SOLA</name>
<evidence type="ECO:0000313" key="8">
    <source>
        <dbReference type="Proteomes" id="UP001291623"/>
    </source>
</evidence>
<keyword evidence="5" id="KW-0812">Transmembrane</keyword>
<feature type="region of interest" description="Disordered" evidence="4">
    <location>
        <begin position="1"/>
        <end position="68"/>
    </location>
</feature>
<feature type="domain" description="RING-CH-type" evidence="6">
    <location>
        <begin position="92"/>
        <end position="170"/>
    </location>
</feature>
<dbReference type="SMART" id="SM00744">
    <property type="entry name" value="RINGv"/>
    <property type="match status" value="1"/>
</dbReference>
<evidence type="ECO:0000256" key="4">
    <source>
        <dbReference type="SAM" id="MobiDB-lite"/>
    </source>
</evidence>
<dbReference type="PROSITE" id="PS51292">
    <property type="entry name" value="ZF_RING_CH"/>
    <property type="match status" value="1"/>
</dbReference>
<dbReference type="EMBL" id="JAVYJV010000009">
    <property type="protein sequence ID" value="KAK4363741.1"/>
    <property type="molecule type" value="Genomic_DNA"/>
</dbReference>
<evidence type="ECO:0000259" key="6">
    <source>
        <dbReference type="PROSITE" id="PS51292"/>
    </source>
</evidence>
<dbReference type="AlphaFoldDB" id="A0AAE1S788"/>
<gene>
    <name evidence="7" type="ORF">RND71_018982</name>
</gene>
<keyword evidence="1" id="KW-0479">Metal-binding</keyword>
<dbReference type="Pfam" id="PF12906">
    <property type="entry name" value="RINGv"/>
    <property type="match status" value="1"/>
</dbReference>